<keyword evidence="2" id="KW-1185">Reference proteome</keyword>
<organism evidence="1 2">
    <name type="scientific">Heterostelium pallidum (strain ATCC 26659 / Pp 5 / PN500)</name>
    <name type="common">Cellular slime mold</name>
    <name type="synonym">Polysphondylium pallidum</name>
    <dbReference type="NCBI Taxonomy" id="670386"/>
    <lineage>
        <taxon>Eukaryota</taxon>
        <taxon>Amoebozoa</taxon>
        <taxon>Evosea</taxon>
        <taxon>Eumycetozoa</taxon>
        <taxon>Dictyostelia</taxon>
        <taxon>Acytosteliales</taxon>
        <taxon>Acytosteliaceae</taxon>
        <taxon>Heterostelium</taxon>
    </lineage>
</organism>
<dbReference type="InParanoid" id="D3BK32"/>
<dbReference type="RefSeq" id="XP_020430387.1">
    <property type="nucleotide sequence ID" value="XM_020579712.1"/>
</dbReference>
<proteinExistence type="predicted"/>
<dbReference type="GeneID" id="31364389"/>
<evidence type="ECO:0000313" key="1">
    <source>
        <dbReference type="EMBL" id="EFA78262.1"/>
    </source>
</evidence>
<dbReference type="PANTHER" id="PTHR32134:SF92">
    <property type="entry name" value="FNIP REPEAT-CONTAINING PROTEIN"/>
    <property type="match status" value="1"/>
</dbReference>
<gene>
    <name evidence="1" type="ORF">PPL_08913</name>
</gene>
<dbReference type="Pfam" id="PF05725">
    <property type="entry name" value="FNIP"/>
    <property type="match status" value="3"/>
</dbReference>
<sequence length="407" mass="46404">MMNLTNLSHLLLSHIISFIESNIDRVCFALVSKRLYYERSKYLYFNVKHLYKNHQQQYQQPQSISSPSYSHSNSTNKWKLKSSLFKLQSFQPIIIKSIDKYILDNLSSNGLFSKFENEQRHQSIIIRNTSELSTIPNNVTHLMFFNTFNQSIQASAIPDHILHISFGEKFNKQLRPGCLPPRLESLYLGWAFNQSLGEGVLPPTLKQLTMASFKSLPSRQIVIPSSVTHLAFEDAFEQTIPSSSIPTSVKHLSFNYAFTEPLPIGLVPSTVTHLAIYLTNYDRKTDNPLPKHALPEGVVELDLGSRFDMILQRDSLPLNLEILKVPSSFFKKNNILQLPASINTVVIESQTNSYTIGVRRISNNQIIILDESLHGGYITDDSLTTTTNDNNHKQLIPLLFNKLLRKK</sequence>
<dbReference type="PANTHER" id="PTHR32134">
    <property type="entry name" value="FNIP REPEAT-CONTAINING PROTEIN"/>
    <property type="match status" value="1"/>
</dbReference>
<protein>
    <submittedName>
        <fullName evidence="1">Uncharacterized protein</fullName>
    </submittedName>
</protein>
<dbReference type="Proteomes" id="UP000001396">
    <property type="component" value="Unassembled WGS sequence"/>
</dbReference>
<dbReference type="InterPro" id="IPR051251">
    <property type="entry name" value="STK_FNIP-Repeat"/>
</dbReference>
<comment type="caution">
    <text evidence="1">The sequence shown here is derived from an EMBL/GenBank/DDBJ whole genome shotgun (WGS) entry which is preliminary data.</text>
</comment>
<dbReference type="InterPro" id="IPR008615">
    <property type="entry name" value="FNIP"/>
</dbReference>
<name>D3BK32_HETP5</name>
<dbReference type="AlphaFoldDB" id="D3BK32"/>
<dbReference type="EMBL" id="ADBJ01000038">
    <property type="protein sequence ID" value="EFA78262.1"/>
    <property type="molecule type" value="Genomic_DNA"/>
</dbReference>
<reference evidence="1 2" key="1">
    <citation type="journal article" date="2011" name="Genome Res.">
        <title>Phylogeny-wide analysis of social amoeba genomes highlights ancient origins for complex intercellular communication.</title>
        <authorList>
            <person name="Heidel A.J."/>
            <person name="Lawal H.M."/>
            <person name="Felder M."/>
            <person name="Schilde C."/>
            <person name="Helps N.R."/>
            <person name="Tunggal B."/>
            <person name="Rivero F."/>
            <person name="John U."/>
            <person name="Schleicher M."/>
            <person name="Eichinger L."/>
            <person name="Platzer M."/>
            <person name="Noegel A.A."/>
            <person name="Schaap P."/>
            <person name="Gloeckner G."/>
        </authorList>
    </citation>
    <scope>NUCLEOTIDE SEQUENCE [LARGE SCALE GENOMIC DNA]</scope>
    <source>
        <strain evidence="2">ATCC 26659 / Pp 5 / PN500</strain>
    </source>
</reference>
<evidence type="ECO:0000313" key="2">
    <source>
        <dbReference type="Proteomes" id="UP000001396"/>
    </source>
</evidence>
<accession>D3BK32</accession>